<feature type="compositionally biased region" description="Basic and acidic residues" evidence="1">
    <location>
        <begin position="267"/>
        <end position="290"/>
    </location>
</feature>
<proteinExistence type="predicted"/>
<feature type="region of interest" description="Disordered" evidence="1">
    <location>
        <begin position="1"/>
        <end position="27"/>
    </location>
</feature>
<dbReference type="Proteomes" id="UP000198775">
    <property type="component" value="Unassembled WGS sequence"/>
</dbReference>
<keyword evidence="3" id="KW-1185">Reference proteome</keyword>
<reference evidence="3" key="1">
    <citation type="submission" date="2016-10" db="EMBL/GenBank/DDBJ databases">
        <authorList>
            <person name="Varghese N."/>
            <person name="Submissions S."/>
        </authorList>
    </citation>
    <scope>NUCLEOTIDE SEQUENCE [LARGE SCALE GENOMIC DNA]</scope>
    <source>
        <strain evidence="3">IBRC-M 10043</strain>
    </source>
</reference>
<accession>A0A1H8WKK6</accession>
<dbReference type="EMBL" id="FOCX01000063">
    <property type="protein sequence ID" value="SEP28181.1"/>
    <property type="molecule type" value="Genomic_DNA"/>
</dbReference>
<organism evidence="2 3">
    <name type="scientific">Halorientalis persicus</name>
    <dbReference type="NCBI Taxonomy" id="1367881"/>
    <lineage>
        <taxon>Archaea</taxon>
        <taxon>Methanobacteriati</taxon>
        <taxon>Methanobacteriota</taxon>
        <taxon>Stenosarchaea group</taxon>
        <taxon>Halobacteria</taxon>
        <taxon>Halobacteriales</taxon>
        <taxon>Haloarculaceae</taxon>
        <taxon>Halorientalis</taxon>
    </lineage>
</organism>
<evidence type="ECO:0000313" key="3">
    <source>
        <dbReference type="Proteomes" id="UP000198775"/>
    </source>
</evidence>
<dbReference type="RefSeq" id="WP_092664922.1">
    <property type="nucleotide sequence ID" value="NZ_FOCX01000063.1"/>
</dbReference>
<dbReference type="AlphaFoldDB" id="A0A1H8WKK6"/>
<evidence type="ECO:0000256" key="1">
    <source>
        <dbReference type="SAM" id="MobiDB-lite"/>
    </source>
</evidence>
<feature type="region of interest" description="Disordered" evidence="1">
    <location>
        <begin position="256"/>
        <end position="290"/>
    </location>
</feature>
<sequence length="290" mass="32717">MSSDDEAQLAREDGRPTGTIPRVEHQRSHREFVQTVQPDHVMLKLRHAERIVAVGETADSYFGPNVDVITTSTQPDQWLNTTSHDDELEAITEFEPAYHIPADVSDYVDLEPRERAERVQEVMEGTLWFHDQLADASVETELIPLLKGLTEPERDICYTLHNEIGVDYAAVYATRYFSGGGGRRIREFVADMNTVAGETTSDLLVIGLLSPRGLRRLPEQVVAGAGQYQWRTRVKQAATDDEEMRARYQDLVDGVRDALVSPQPAKDIPDDSDNHDHDQETLDETTSKHH</sequence>
<name>A0A1H8WKK6_9EURY</name>
<evidence type="ECO:0000313" key="2">
    <source>
        <dbReference type="EMBL" id="SEP28181.1"/>
    </source>
</evidence>
<dbReference type="OrthoDB" id="271486at2157"/>
<gene>
    <name evidence="2" type="ORF">SAMN05216388_10632</name>
</gene>
<protein>
    <submittedName>
        <fullName evidence="2">Uncharacterized protein</fullName>
    </submittedName>
</protein>